<dbReference type="GO" id="GO:0071972">
    <property type="term" value="F:peptidoglycan L,D-transpeptidase activity"/>
    <property type="evidence" value="ECO:0007669"/>
    <property type="project" value="TreeGrafter"/>
</dbReference>
<proteinExistence type="predicted"/>
<dbReference type="STRING" id="888050.HMPREF9004_0971"/>
<dbReference type="RefSeq" id="WP_005962914.1">
    <property type="nucleotide sequence ID" value="NZ_CP040505.1"/>
</dbReference>
<dbReference type="Gene3D" id="3.40.710.10">
    <property type="entry name" value="DD-peptidase/beta-lactamase superfamily"/>
    <property type="match status" value="1"/>
</dbReference>
<dbReference type="eggNOG" id="COG0768">
    <property type="taxonomic scope" value="Bacteria"/>
</dbReference>
<dbReference type="EC" id="2.4.1.129" evidence="3"/>
<dbReference type="InterPro" id="IPR054120">
    <property type="entry name" value="PBPA_dimer"/>
</dbReference>
<dbReference type="AlphaFoldDB" id="N6X4R0"/>
<evidence type="ECO:0000259" key="1">
    <source>
        <dbReference type="Pfam" id="PF00905"/>
    </source>
</evidence>
<dbReference type="EMBL" id="AQHZ01000015">
    <property type="protein sequence ID" value="ENO18402.1"/>
    <property type="molecule type" value="Genomic_DNA"/>
</dbReference>
<dbReference type="HOGENOM" id="CLU_009289_1_0_11"/>
<accession>N6X4R0</accession>
<organism evidence="3 4">
    <name type="scientific">Schaalia cardiffensis F0333</name>
    <dbReference type="NCBI Taxonomy" id="888050"/>
    <lineage>
        <taxon>Bacteria</taxon>
        <taxon>Bacillati</taxon>
        <taxon>Actinomycetota</taxon>
        <taxon>Actinomycetes</taxon>
        <taxon>Actinomycetales</taxon>
        <taxon>Actinomycetaceae</taxon>
        <taxon>Schaalia</taxon>
    </lineage>
</organism>
<dbReference type="Pfam" id="PF21922">
    <property type="entry name" value="PBP_dimer_2"/>
    <property type="match status" value="1"/>
</dbReference>
<dbReference type="GO" id="GO:0005886">
    <property type="term" value="C:plasma membrane"/>
    <property type="evidence" value="ECO:0007669"/>
    <property type="project" value="TreeGrafter"/>
</dbReference>
<evidence type="ECO:0000313" key="4">
    <source>
        <dbReference type="Proteomes" id="UP000013015"/>
    </source>
</evidence>
<dbReference type="PANTHER" id="PTHR30627">
    <property type="entry name" value="PEPTIDOGLYCAN D,D-TRANSPEPTIDASE"/>
    <property type="match status" value="1"/>
</dbReference>
<dbReference type="PATRIC" id="fig|888050.3.peg.917"/>
<keyword evidence="3" id="KW-0328">Glycosyltransferase</keyword>
<comment type="caution">
    <text evidence="3">The sequence shown here is derived from an EMBL/GenBank/DDBJ whole genome shotgun (WGS) entry which is preliminary data.</text>
</comment>
<dbReference type="SUPFAM" id="SSF56601">
    <property type="entry name" value="beta-lactamase/transpeptidase-like"/>
    <property type="match status" value="1"/>
</dbReference>
<feature type="domain" description="Penicillin binding protein A dimerisation" evidence="2">
    <location>
        <begin position="52"/>
        <end position="133"/>
    </location>
</feature>
<dbReference type="InterPro" id="IPR050515">
    <property type="entry name" value="Beta-lactam/transpept"/>
</dbReference>
<dbReference type="InterPro" id="IPR001460">
    <property type="entry name" value="PCN-bd_Tpept"/>
</dbReference>
<reference evidence="3 4" key="1">
    <citation type="submission" date="2013-03" db="EMBL/GenBank/DDBJ databases">
        <title>Reference genome for the Human Microbiome Project.</title>
        <authorList>
            <person name="Aqrawi P."/>
            <person name="Ayvaz T."/>
            <person name="Bess C."/>
            <person name="Blankenburg K."/>
            <person name="Coyle M."/>
            <person name="Deng J."/>
            <person name="Forbes L."/>
            <person name="Fowler G."/>
            <person name="Francisco L."/>
            <person name="Fu Q."/>
            <person name="Gibbs R."/>
            <person name="Gross S."/>
            <person name="Gubbala S."/>
            <person name="Hale W."/>
            <person name="Hemphill L."/>
            <person name="Highlander S."/>
            <person name="Hirani K."/>
            <person name="Jackson L."/>
            <person name="Jakkamsetti A."/>
            <person name="Javaid M."/>
            <person name="Jayaseelan J.C."/>
            <person name="Jiang H."/>
            <person name="Joshi V."/>
            <person name="Korchina V."/>
            <person name="Kovar C."/>
            <person name="Lara F."/>
            <person name="Lee S."/>
            <person name="Liu Y."/>
            <person name="Mata R."/>
            <person name="Mathew T."/>
            <person name="Munidasa M."/>
            <person name="Muzny D."/>
            <person name="Nazareth L."/>
            <person name="Ngo R."/>
            <person name="Nguyen L."/>
            <person name="Nguyen N."/>
            <person name="Okwuonu G."/>
            <person name="Ongeri F."/>
            <person name="Palculict T."/>
            <person name="Patil S."/>
            <person name="Petrosino J."/>
            <person name="Pham C."/>
            <person name="Pham P."/>
            <person name="Pu L.-L."/>
            <person name="Qin X."/>
            <person name="Qu J."/>
            <person name="Reid J."/>
            <person name="Ross M."/>
            <person name="Ruth R."/>
            <person name="Saada N."/>
            <person name="San Lucas F."/>
            <person name="Santibanez J."/>
            <person name="Shang Y."/>
            <person name="Simmons D."/>
            <person name="Song X.-Z."/>
            <person name="Tang L.-Y."/>
            <person name="Thornton R."/>
            <person name="Warren J."/>
            <person name="Weissenberger G."/>
            <person name="Wilczek-Boney K."/>
            <person name="Worley K."/>
            <person name="Youmans B."/>
            <person name="Zhang J."/>
            <person name="Zhang L."/>
            <person name="Zhao Z."/>
            <person name="Zhou C."/>
            <person name="Zhu D."/>
            <person name="Zhu Y."/>
        </authorList>
    </citation>
    <scope>NUCLEOTIDE SEQUENCE [LARGE SCALE GENOMIC DNA]</scope>
    <source>
        <strain evidence="3 4">F0333</strain>
    </source>
</reference>
<sequence>MNQQLRRLFIVILVMFAFLGLAATNSHFFQAPSLNADGRNERTILHAAETDRGPIIVNGTAIASSSKMEDSQRFQRSYANGPLYAPITGYFSPAFSQATGLEAAAESVLDGQAQALLAQRLRNLFSGANRQGGGLVLTIDPAIQEAGAAGLGERKGAVVALDAKTGAVLALYSSPSYDPNALAAFDTAVVEEAHRALLEDANDPLVNRAIGGNRYAPGSAFKILTSVALLENGVANPDTPLDSPVSTLLPNTETSVSNIESQTCGDGQPTLSEAFARSCNTSFVIASQSLTHEQLADVATRFGFGSAESIPLPVTPSVFPEQTDAAQLAMSSIGQFSVQVTPMQMARVAQAIANKGTLMRPYLISQVVDADLVVRSQTSPVSAGQAVTPEIAQSITEMMKGVVSAPYGTGQSMAMGNIQVAAKTGTAETGIDGKANAWAVGFAPADDPQIAFAVIVEGDDADPAPHGGDVAGPIARSLLEAGLR</sequence>
<keyword evidence="3" id="KW-0808">Transferase</keyword>
<gene>
    <name evidence="3" type="primary">pbpA</name>
    <name evidence="3" type="ORF">HMPREF9004_0971</name>
</gene>
<protein>
    <submittedName>
        <fullName evidence="3">Penicillin binding protein transpeptidase domain protein</fullName>
        <ecNumber evidence="3">2.4.1.129</ecNumber>
    </submittedName>
</protein>
<evidence type="ECO:0000313" key="3">
    <source>
        <dbReference type="EMBL" id="ENO18402.1"/>
    </source>
</evidence>
<keyword evidence="4" id="KW-1185">Reference proteome</keyword>
<feature type="domain" description="Penicillin-binding protein transpeptidase" evidence="1">
    <location>
        <begin position="156"/>
        <end position="480"/>
    </location>
</feature>
<dbReference type="InterPro" id="IPR012338">
    <property type="entry name" value="Beta-lactam/transpept-like"/>
</dbReference>
<dbReference type="Proteomes" id="UP000013015">
    <property type="component" value="Unassembled WGS sequence"/>
</dbReference>
<dbReference type="Gene3D" id="3.90.1310.10">
    <property type="entry name" value="Penicillin-binding protein 2a (Domain 2)"/>
    <property type="match status" value="1"/>
</dbReference>
<dbReference type="GO" id="GO:0016757">
    <property type="term" value="F:glycosyltransferase activity"/>
    <property type="evidence" value="ECO:0007669"/>
    <property type="project" value="UniProtKB-KW"/>
</dbReference>
<evidence type="ECO:0000259" key="2">
    <source>
        <dbReference type="Pfam" id="PF21922"/>
    </source>
</evidence>
<dbReference type="GO" id="GO:0071555">
    <property type="term" value="P:cell wall organization"/>
    <property type="evidence" value="ECO:0007669"/>
    <property type="project" value="TreeGrafter"/>
</dbReference>
<dbReference type="OrthoDB" id="9766847at2"/>
<dbReference type="GO" id="GO:0008658">
    <property type="term" value="F:penicillin binding"/>
    <property type="evidence" value="ECO:0007669"/>
    <property type="project" value="InterPro"/>
</dbReference>
<name>N6X4R0_9ACTO</name>
<dbReference type="Pfam" id="PF00905">
    <property type="entry name" value="Transpeptidase"/>
    <property type="match status" value="1"/>
</dbReference>
<dbReference type="PANTHER" id="PTHR30627:SF24">
    <property type="entry name" value="PENICILLIN-BINDING PROTEIN 4B"/>
    <property type="match status" value="1"/>
</dbReference>